<dbReference type="Proteomes" id="UP001165082">
    <property type="component" value="Unassembled WGS sequence"/>
</dbReference>
<feature type="coiled-coil region" evidence="1">
    <location>
        <begin position="76"/>
        <end position="110"/>
    </location>
</feature>
<sequence length="539" mass="61998">MVMAFMRRHPEHIDELRESYKKGLEWTEPRIIEYAREALPPLNPYYELDEELVKKGKWKDSVSKSYELGGYQNFIPQSLQSKRENAEKEMKEAVEREEKMRADAEEAKRLKAVGAQVNDKKIRAAYRKEERDKMEHDRMRNLRFSKNEDKRQPLLSVEFKRLAKAKNFTELKKRWESTCSMEEEMNRLKVVKKEQSQRKPWDGSIPAVEHALAKRAPLGHNLAKNSKAITGPSPLAIAAKERAYARQLERQNRNKKPMTILQKAILDTEKNSKKFKFEAAEKEEVLKVALDRAQASVVTKIMEYEDYIRDIKRALEGSVSSYRKARVVAGRQKSFDRLTAMLGVPRAATMGYQDWRGQYIKGIVLITVELIEAVGIWREATLAGQGRLGARNEFGELVDNGAPIPFTWNGKNVLLQIPTGLDFLHKCDELVKWFGNDFTFHRNPFMLAVPLDDRPVTPIKATRTVTIDGVEVEKAIPSLQKEADDQKLYFQHCEKIYADGGNWWPSGGGKLMDESLKRRVRSAEKVVILEEAVTSFGAR</sequence>
<dbReference type="EMBL" id="BRXZ01001968">
    <property type="protein sequence ID" value="GMH51121.1"/>
    <property type="molecule type" value="Genomic_DNA"/>
</dbReference>
<dbReference type="OrthoDB" id="189929at2759"/>
<protein>
    <submittedName>
        <fullName evidence="2">Uncharacterized protein</fullName>
    </submittedName>
</protein>
<evidence type="ECO:0000256" key="1">
    <source>
        <dbReference type="SAM" id="Coils"/>
    </source>
</evidence>
<organism evidence="2 3">
    <name type="scientific">Triparma retinervis</name>
    <dbReference type="NCBI Taxonomy" id="2557542"/>
    <lineage>
        <taxon>Eukaryota</taxon>
        <taxon>Sar</taxon>
        <taxon>Stramenopiles</taxon>
        <taxon>Ochrophyta</taxon>
        <taxon>Bolidophyceae</taxon>
        <taxon>Parmales</taxon>
        <taxon>Triparmaceae</taxon>
        <taxon>Triparma</taxon>
    </lineage>
</organism>
<keyword evidence="3" id="KW-1185">Reference proteome</keyword>
<gene>
    <name evidence="2" type="ORF">TrRE_jg9086</name>
</gene>
<evidence type="ECO:0000313" key="3">
    <source>
        <dbReference type="Proteomes" id="UP001165082"/>
    </source>
</evidence>
<reference evidence="2" key="1">
    <citation type="submission" date="2022-07" db="EMBL/GenBank/DDBJ databases">
        <title>Genome analysis of Parmales, a sister group of diatoms, reveals the evolutionary specialization of diatoms from phago-mixotrophs to photoautotrophs.</title>
        <authorList>
            <person name="Ban H."/>
            <person name="Sato S."/>
            <person name="Yoshikawa S."/>
            <person name="Kazumasa Y."/>
            <person name="Nakamura Y."/>
            <person name="Ichinomiya M."/>
            <person name="Saitoh K."/>
            <person name="Sato N."/>
            <person name="Blanc-Mathieu R."/>
            <person name="Endo H."/>
            <person name="Kuwata A."/>
            <person name="Ogata H."/>
        </authorList>
    </citation>
    <scope>NUCLEOTIDE SEQUENCE</scope>
</reference>
<comment type="caution">
    <text evidence="2">The sequence shown here is derived from an EMBL/GenBank/DDBJ whole genome shotgun (WGS) entry which is preliminary data.</text>
</comment>
<name>A0A9W6ZF62_9STRA</name>
<proteinExistence type="predicted"/>
<dbReference type="AlphaFoldDB" id="A0A9W6ZF62"/>
<evidence type="ECO:0000313" key="2">
    <source>
        <dbReference type="EMBL" id="GMH51121.1"/>
    </source>
</evidence>
<keyword evidence="1" id="KW-0175">Coiled coil</keyword>
<accession>A0A9W6ZF62</accession>